<dbReference type="InterPro" id="IPR035472">
    <property type="entry name" value="RpiR-like_SIS"/>
</dbReference>
<dbReference type="InterPro" id="IPR036388">
    <property type="entry name" value="WH-like_DNA-bd_sf"/>
</dbReference>
<dbReference type="CDD" id="cd05013">
    <property type="entry name" value="SIS_RpiR"/>
    <property type="match status" value="1"/>
</dbReference>
<dbReference type="Gene3D" id="1.10.10.10">
    <property type="entry name" value="Winged helix-like DNA-binding domain superfamily/Winged helix DNA-binding domain"/>
    <property type="match status" value="1"/>
</dbReference>
<dbReference type="GO" id="GO:0003677">
    <property type="term" value="F:DNA binding"/>
    <property type="evidence" value="ECO:0007669"/>
    <property type="project" value="UniProtKB-KW"/>
</dbReference>
<dbReference type="PANTHER" id="PTHR30514">
    <property type="entry name" value="GLUCOKINASE"/>
    <property type="match status" value="1"/>
</dbReference>
<dbReference type="EMBL" id="BSDY01000015">
    <property type="protein sequence ID" value="GLI57248.1"/>
    <property type="molecule type" value="Genomic_DNA"/>
</dbReference>
<keyword evidence="2" id="KW-0238">DNA-binding</keyword>
<dbReference type="Pfam" id="PF01380">
    <property type="entry name" value="SIS"/>
    <property type="match status" value="1"/>
</dbReference>
<dbReference type="PROSITE" id="PS51464">
    <property type="entry name" value="SIS"/>
    <property type="match status" value="1"/>
</dbReference>
<evidence type="ECO:0000259" key="4">
    <source>
        <dbReference type="PROSITE" id="PS51071"/>
    </source>
</evidence>
<keyword evidence="7" id="KW-1185">Reference proteome</keyword>
<evidence type="ECO:0000313" key="7">
    <source>
        <dbReference type="Proteomes" id="UP001144471"/>
    </source>
</evidence>
<evidence type="ECO:0000256" key="1">
    <source>
        <dbReference type="ARBA" id="ARBA00023015"/>
    </source>
</evidence>
<keyword evidence="1" id="KW-0805">Transcription regulation</keyword>
<dbReference type="InterPro" id="IPR009057">
    <property type="entry name" value="Homeodomain-like_sf"/>
</dbReference>
<proteinExistence type="predicted"/>
<dbReference type="GO" id="GO:0003700">
    <property type="term" value="F:DNA-binding transcription factor activity"/>
    <property type="evidence" value="ECO:0007669"/>
    <property type="project" value="InterPro"/>
</dbReference>
<feature type="domain" description="SIS" evidence="5">
    <location>
        <begin position="125"/>
        <end position="265"/>
    </location>
</feature>
<dbReference type="Pfam" id="PF01418">
    <property type="entry name" value="HTH_6"/>
    <property type="match status" value="1"/>
</dbReference>
<evidence type="ECO:0000256" key="3">
    <source>
        <dbReference type="ARBA" id="ARBA00023163"/>
    </source>
</evidence>
<dbReference type="Gene3D" id="3.40.50.10490">
    <property type="entry name" value="Glucose-6-phosphate isomerase like protein, domain 1"/>
    <property type="match status" value="1"/>
</dbReference>
<evidence type="ECO:0000259" key="5">
    <source>
        <dbReference type="PROSITE" id="PS51464"/>
    </source>
</evidence>
<keyword evidence="3" id="KW-0804">Transcription</keyword>
<dbReference type="PANTHER" id="PTHR30514:SF1">
    <property type="entry name" value="HTH-TYPE TRANSCRIPTIONAL REGULATOR HEXR-RELATED"/>
    <property type="match status" value="1"/>
</dbReference>
<dbReference type="PROSITE" id="PS51071">
    <property type="entry name" value="HTH_RPIR"/>
    <property type="match status" value="1"/>
</dbReference>
<dbReference type="GO" id="GO:1901135">
    <property type="term" value="P:carbohydrate derivative metabolic process"/>
    <property type="evidence" value="ECO:0007669"/>
    <property type="project" value="InterPro"/>
</dbReference>
<dbReference type="SUPFAM" id="SSF46689">
    <property type="entry name" value="Homeodomain-like"/>
    <property type="match status" value="1"/>
</dbReference>
<accession>A0A9W6GLE2</accession>
<comment type="caution">
    <text evidence="6">The sequence shown here is derived from an EMBL/GenBank/DDBJ whole genome shotgun (WGS) entry which is preliminary data.</text>
</comment>
<name>A0A9W6GLE2_9FUSO</name>
<evidence type="ECO:0000256" key="2">
    <source>
        <dbReference type="ARBA" id="ARBA00023125"/>
    </source>
</evidence>
<dbReference type="GO" id="GO:0097367">
    <property type="term" value="F:carbohydrate derivative binding"/>
    <property type="evidence" value="ECO:0007669"/>
    <property type="project" value="InterPro"/>
</dbReference>
<gene>
    <name evidence="6" type="ORF">PM10SUCC1_27620</name>
</gene>
<sequence>MSIKFLINDFYDKLSKTEKKIADYILNHIEEVKEFTSAELANNAQVGQSSVIKFIKKIGFQGFTDFKIKLSEELASQKALKPLFLHNNISSADTIYEATKKIAYSHINSIEETTSRISYNHLNKVIDLLENSKKVVIVGVGASSLVGKDFQHKLTKVGRLVLHDLDPHVQITQAVTADSDDLILAISHSGETKIVIEAIIAGRKNGAKIVSITGSKNNSISALSDISLYTIAGEDFLRSSALSSRIAQLTLIDALFIGLIKRDHVKLMDYITESSSVLRKLNSIK</sequence>
<evidence type="ECO:0000313" key="6">
    <source>
        <dbReference type="EMBL" id="GLI57248.1"/>
    </source>
</evidence>
<dbReference type="AlphaFoldDB" id="A0A9W6GLE2"/>
<protein>
    <submittedName>
        <fullName evidence="6">RpiR family transcriptional regulator</fullName>
    </submittedName>
</protein>
<dbReference type="InterPro" id="IPR047640">
    <property type="entry name" value="RpiR-like"/>
</dbReference>
<dbReference type="InterPro" id="IPR046348">
    <property type="entry name" value="SIS_dom_sf"/>
</dbReference>
<dbReference type="InterPro" id="IPR001347">
    <property type="entry name" value="SIS_dom"/>
</dbReference>
<dbReference type="InterPro" id="IPR000281">
    <property type="entry name" value="HTH_RpiR"/>
</dbReference>
<reference evidence="6" key="1">
    <citation type="submission" date="2022-12" db="EMBL/GenBank/DDBJ databases">
        <title>Reference genome sequencing for broad-spectrum identification of bacterial and archaeal isolates by mass spectrometry.</title>
        <authorList>
            <person name="Sekiguchi Y."/>
            <person name="Tourlousse D.M."/>
        </authorList>
    </citation>
    <scope>NUCLEOTIDE SEQUENCE</scope>
    <source>
        <strain evidence="6">10succ1</strain>
    </source>
</reference>
<dbReference type="RefSeq" id="WP_281836777.1">
    <property type="nucleotide sequence ID" value="NZ_BSDY01000015.1"/>
</dbReference>
<dbReference type="SUPFAM" id="SSF53697">
    <property type="entry name" value="SIS domain"/>
    <property type="match status" value="1"/>
</dbReference>
<feature type="domain" description="HTH rpiR-type" evidence="4">
    <location>
        <begin position="1"/>
        <end position="77"/>
    </location>
</feature>
<dbReference type="Proteomes" id="UP001144471">
    <property type="component" value="Unassembled WGS sequence"/>
</dbReference>
<organism evidence="6 7">
    <name type="scientific">Propionigenium maris DSM 9537</name>
    <dbReference type="NCBI Taxonomy" id="1123000"/>
    <lineage>
        <taxon>Bacteria</taxon>
        <taxon>Fusobacteriati</taxon>
        <taxon>Fusobacteriota</taxon>
        <taxon>Fusobacteriia</taxon>
        <taxon>Fusobacteriales</taxon>
        <taxon>Fusobacteriaceae</taxon>
        <taxon>Propionigenium</taxon>
    </lineage>
</organism>